<evidence type="ECO:0000256" key="1">
    <source>
        <dbReference type="ARBA" id="ARBA00004123"/>
    </source>
</evidence>
<evidence type="ECO:0000259" key="10">
    <source>
        <dbReference type="PROSITE" id="PS50110"/>
    </source>
</evidence>
<dbReference type="InterPro" id="IPR001005">
    <property type="entry name" value="SANT/Myb"/>
</dbReference>
<protein>
    <recommendedName>
        <fullName evidence="14">Two-component response regulator</fullName>
    </recommendedName>
</protein>
<evidence type="ECO:0000256" key="8">
    <source>
        <dbReference type="ARBA" id="ARBA00023242"/>
    </source>
</evidence>
<keyword evidence="7" id="KW-0804">Transcription</keyword>
<dbReference type="PANTHER" id="PTHR43874:SF19">
    <property type="entry name" value="RESPONSE REGULATOR 23-RELATED"/>
    <property type="match status" value="1"/>
</dbReference>
<dbReference type="PROSITE" id="PS50110">
    <property type="entry name" value="RESPONSE_REGULATORY"/>
    <property type="match status" value="1"/>
</dbReference>
<dbReference type="InterPro" id="IPR017930">
    <property type="entry name" value="Myb_dom"/>
</dbReference>
<evidence type="ECO:0008006" key="14">
    <source>
        <dbReference type="Google" id="ProtNLM"/>
    </source>
</evidence>
<dbReference type="EMBL" id="JACMSC010000015">
    <property type="protein sequence ID" value="KAG6488148.1"/>
    <property type="molecule type" value="Genomic_DNA"/>
</dbReference>
<feature type="domain" description="HTH myb-type" evidence="11">
    <location>
        <begin position="202"/>
        <end position="261"/>
    </location>
</feature>
<keyword evidence="13" id="KW-1185">Reference proteome</keyword>
<dbReference type="SUPFAM" id="SSF46689">
    <property type="entry name" value="Homeodomain-like"/>
    <property type="match status" value="1"/>
</dbReference>
<keyword evidence="6" id="KW-0010">Activator</keyword>
<dbReference type="CDD" id="cd17584">
    <property type="entry name" value="REC_typeB_ARR-like"/>
    <property type="match status" value="1"/>
</dbReference>
<evidence type="ECO:0000256" key="7">
    <source>
        <dbReference type="ARBA" id="ARBA00023163"/>
    </source>
</evidence>
<dbReference type="Gene3D" id="3.40.50.2300">
    <property type="match status" value="1"/>
</dbReference>
<dbReference type="PROSITE" id="PS51294">
    <property type="entry name" value="HTH_MYB"/>
    <property type="match status" value="1"/>
</dbReference>
<evidence type="ECO:0000256" key="5">
    <source>
        <dbReference type="ARBA" id="ARBA00023125"/>
    </source>
</evidence>
<accession>A0A8J5KLA8</accession>
<feature type="modified residue" description="4-aspartylphosphate" evidence="9">
    <location>
        <position position="77"/>
    </location>
</feature>
<keyword evidence="2 9" id="KW-0597">Phosphoprotein</keyword>
<dbReference type="PANTHER" id="PTHR43874">
    <property type="entry name" value="TWO-COMPONENT RESPONSE REGULATOR"/>
    <property type="match status" value="1"/>
</dbReference>
<dbReference type="GO" id="GO:0000160">
    <property type="term" value="P:phosphorelay signal transduction system"/>
    <property type="evidence" value="ECO:0007669"/>
    <property type="project" value="UniProtKB-KW"/>
</dbReference>
<evidence type="ECO:0000256" key="4">
    <source>
        <dbReference type="ARBA" id="ARBA00023015"/>
    </source>
</evidence>
<organism evidence="12 13">
    <name type="scientific">Zingiber officinale</name>
    <name type="common">Ginger</name>
    <name type="synonym">Amomum zingiber</name>
    <dbReference type="NCBI Taxonomy" id="94328"/>
    <lineage>
        <taxon>Eukaryota</taxon>
        <taxon>Viridiplantae</taxon>
        <taxon>Streptophyta</taxon>
        <taxon>Embryophyta</taxon>
        <taxon>Tracheophyta</taxon>
        <taxon>Spermatophyta</taxon>
        <taxon>Magnoliopsida</taxon>
        <taxon>Liliopsida</taxon>
        <taxon>Zingiberales</taxon>
        <taxon>Zingiberaceae</taxon>
        <taxon>Zingiber</taxon>
    </lineage>
</organism>
<keyword evidence="5" id="KW-0238">DNA-binding</keyword>
<dbReference type="GO" id="GO:0003677">
    <property type="term" value="F:DNA binding"/>
    <property type="evidence" value="ECO:0007669"/>
    <property type="project" value="UniProtKB-KW"/>
</dbReference>
<dbReference type="Pfam" id="PF00072">
    <property type="entry name" value="Response_reg"/>
    <property type="match status" value="1"/>
</dbReference>
<keyword evidence="8" id="KW-0539">Nucleus</keyword>
<reference evidence="12 13" key="1">
    <citation type="submission" date="2020-08" db="EMBL/GenBank/DDBJ databases">
        <title>Plant Genome Project.</title>
        <authorList>
            <person name="Zhang R.-G."/>
        </authorList>
    </citation>
    <scope>NUCLEOTIDE SEQUENCE [LARGE SCALE GENOMIC DNA]</scope>
    <source>
        <tissue evidence="12">Rhizome</tissue>
    </source>
</reference>
<dbReference type="SUPFAM" id="SSF52172">
    <property type="entry name" value="CheY-like"/>
    <property type="match status" value="1"/>
</dbReference>
<evidence type="ECO:0000256" key="2">
    <source>
        <dbReference type="ARBA" id="ARBA00022553"/>
    </source>
</evidence>
<comment type="caution">
    <text evidence="12">The sequence shown here is derived from an EMBL/GenBank/DDBJ whole genome shotgun (WGS) entry which is preliminary data.</text>
</comment>
<dbReference type="FunFam" id="1.10.10.60:FF:000007">
    <property type="entry name" value="Two-component response regulator"/>
    <property type="match status" value="1"/>
</dbReference>
<dbReference type="GO" id="GO:0005634">
    <property type="term" value="C:nucleus"/>
    <property type="evidence" value="ECO:0007669"/>
    <property type="project" value="UniProtKB-SubCell"/>
</dbReference>
<dbReference type="SMART" id="SM00448">
    <property type="entry name" value="REC"/>
    <property type="match status" value="1"/>
</dbReference>
<dbReference type="InterPro" id="IPR001789">
    <property type="entry name" value="Sig_transdc_resp-reg_receiver"/>
</dbReference>
<evidence type="ECO:0000256" key="3">
    <source>
        <dbReference type="ARBA" id="ARBA00023012"/>
    </source>
</evidence>
<evidence type="ECO:0000313" key="12">
    <source>
        <dbReference type="EMBL" id="KAG6488148.1"/>
    </source>
</evidence>
<dbReference type="AlphaFoldDB" id="A0A8J5KLA8"/>
<feature type="domain" description="Response regulatory" evidence="10">
    <location>
        <begin position="26"/>
        <end position="141"/>
    </location>
</feature>
<dbReference type="InterPro" id="IPR006447">
    <property type="entry name" value="Myb_dom_plants"/>
</dbReference>
<dbReference type="Gene3D" id="1.10.10.60">
    <property type="entry name" value="Homeodomain-like"/>
    <property type="match status" value="1"/>
</dbReference>
<dbReference type="InterPro" id="IPR011006">
    <property type="entry name" value="CheY-like_superfamily"/>
</dbReference>
<dbReference type="Pfam" id="PF00249">
    <property type="entry name" value="Myb_DNA-binding"/>
    <property type="match status" value="1"/>
</dbReference>
<keyword evidence="3" id="KW-0902">Two-component regulatory system</keyword>
<dbReference type="NCBIfam" id="TIGR01557">
    <property type="entry name" value="myb_SHAQKYF"/>
    <property type="match status" value="1"/>
</dbReference>
<proteinExistence type="predicted"/>
<dbReference type="GO" id="GO:0009736">
    <property type="term" value="P:cytokinin-activated signaling pathway"/>
    <property type="evidence" value="ECO:0007669"/>
    <property type="project" value="InterPro"/>
</dbReference>
<keyword evidence="4" id="KW-0805">Transcription regulation</keyword>
<evidence type="ECO:0000259" key="11">
    <source>
        <dbReference type="PROSITE" id="PS51294"/>
    </source>
</evidence>
<sequence length="498" mass="55832">MQSESDLVAHGGTESSMKNAFPLGMRVLAVDDDRACLRMLETLLGQCGYRVTAVQHAMAALELLRGNKGYYDLVITDVEMPDMDGFQLLEIIGLEMDLPVIMLSINSETSYVMKGVLHGAVDYLVKPVRIEELKLIWKHVIRKALSDKKGSNELIDNNNDIKAHKDECLRISNPCINEVNKGEDCAHEIAKHKRRVSGGEIAKHKRRVSWSTDLHLRFIAAVRTLGVDRALPKKILELMNVEGLTRENVASHLQKYRKTLERNDGCHFNGLSVDSSSSVFSSFCQQAHAKKSSCKKFRLGEYQEDKVIASSDPPHTSFGSSVSSPYRQFASHSQANLRPEYLWFPSDFSSPELTYESSRLDVFSYPSLTSTSDPVDICPTTQTSTGNQDLNSYSQFHCPSNQFSVWTSLYNNIELNDSAHLNTELLYIFLGCIVADIGIATVAGGDIVDMQMFGEVNFNYTYHLESTKNQSEDSPTEMLFHLDRCSSEDDLNTILKQV</sequence>
<evidence type="ECO:0000256" key="6">
    <source>
        <dbReference type="ARBA" id="ARBA00023159"/>
    </source>
</evidence>
<name>A0A8J5KLA8_ZINOF</name>
<comment type="subcellular location">
    <subcellularLocation>
        <location evidence="1">Nucleus</location>
    </subcellularLocation>
</comment>
<evidence type="ECO:0000256" key="9">
    <source>
        <dbReference type="PROSITE-ProRule" id="PRU00169"/>
    </source>
</evidence>
<evidence type="ECO:0000313" key="13">
    <source>
        <dbReference type="Proteomes" id="UP000734854"/>
    </source>
</evidence>
<dbReference type="InterPro" id="IPR009057">
    <property type="entry name" value="Homeodomain-like_sf"/>
</dbReference>
<gene>
    <name evidence="12" type="ORF">ZIOFF_056907</name>
</gene>
<dbReference type="Proteomes" id="UP000734854">
    <property type="component" value="Unassembled WGS sequence"/>
</dbReference>
<dbReference type="InterPro" id="IPR045279">
    <property type="entry name" value="ARR-like"/>
</dbReference>